<dbReference type="Pfam" id="PF05114">
    <property type="entry name" value="MbnB_TglH_ChrH"/>
    <property type="match status" value="1"/>
</dbReference>
<comment type="caution">
    <text evidence="2">The sequence shown here is derived from an EMBL/GenBank/DDBJ whole genome shotgun (WGS) entry which is preliminary data.</text>
</comment>
<gene>
    <name evidence="2" type="ORF">BG61_23390</name>
</gene>
<evidence type="ECO:0000256" key="1">
    <source>
        <dbReference type="HAMAP-Rule" id="MF_00697"/>
    </source>
</evidence>
<dbReference type="Proteomes" id="UP000027466">
    <property type="component" value="Unassembled WGS sequence"/>
</dbReference>
<dbReference type="InterPro" id="IPR007801">
    <property type="entry name" value="MbnB/TglH/ChrH"/>
</dbReference>
<name>A0A069PTQ6_9BURK</name>
<dbReference type="SUPFAM" id="SSF51658">
    <property type="entry name" value="Xylose isomerase-like"/>
    <property type="match status" value="1"/>
</dbReference>
<reference evidence="2 3" key="1">
    <citation type="submission" date="2014-03" db="EMBL/GenBank/DDBJ databases">
        <title>Draft Genome Sequences of Four Burkholderia Strains.</title>
        <authorList>
            <person name="Liu X.Y."/>
            <person name="Li C.X."/>
            <person name="Xu J.H."/>
        </authorList>
    </citation>
    <scope>NUCLEOTIDE SEQUENCE [LARGE SCALE GENOMIC DNA]</scope>
    <source>
        <strain evidence="2 3">DSM 50014</strain>
    </source>
</reference>
<dbReference type="RefSeq" id="WP_035928534.1">
    <property type="nucleotide sequence ID" value="NZ_CADFFX010000014.1"/>
</dbReference>
<dbReference type="AlphaFoldDB" id="A0A069PTQ6"/>
<dbReference type="NCBIfam" id="NF003818">
    <property type="entry name" value="PRK05409.1"/>
    <property type="match status" value="1"/>
</dbReference>
<dbReference type="PANTHER" id="PTHR42194:SF1">
    <property type="entry name" value="UPF0276 PROTEIN HI_1600"/>
    <property type="match status" value="1"/>
</dbReference>
<accession>A0A069PTQ6</accession>
<dbReference type="Gene3D" id="3.20.20.150">
    <property type="entry name" value="Divalent-metal-dependent TIM barrel enzymes"/>
    <property type="match status" value="1"/>
</dbReference>
<dbReference type="InterPro" id="IPR036237">
    <property type="entry name" value="Xyl_isomerase-like_sf"/>
</dbReference>
<dbReference type="PANTHER" id="PTHR42194">
    <property type="entry name" value="UPF0276 PROTEIN HI_1600"/>
    <property type="match status" value="1"/>
</dbReference>
<dbReference type="EMBL" id="JFHC01000037">
    <property type="protein sequence ID" value="KDR40646.1"/>
    <property type="molecule type" value="Genomic_DNA"/>
</dbReference>
<comment type="similarity">
    <text evidence="1">Belongs to the UPF0276 family.</text>
</comment>
<dbReference type="STRING" id="60547.GCA_000751215_01686"/>
<proteinExistence type="inferred from homology"/>
<evidence type="ECO:0000313" key="3">
    <source>
        <dbReference type="Proteomes" id="UP000027466"/>
    </source>
</evidence>
<organism evidence="2 3">
    <name type="scientific">Caballeronia glathei</name>
    <dbReference type="NCBI Taxonomy" id="60547"/>
    <lineage>
        <taxon>Bacteria</taxon>
        <taxon>Pseudomonadati</taxon>
        <taxon>Pseudomonadota</taxon>
        <taxon>Betaproteobacteria</taxon>
        <taxon>Burkholderiales</taxon>
        <taxon>Burkholderiaceae</taxon>
        <taxon>Caballeronia</taxon>
    </lineage>
</organism>
<sequence>MQTLNSRFAAPAAIPHDVGIGLRAAHYRQILEERPAIGWMEVHSENYFGDGGQPLHYLRQIRDAYPISLHGVGLCLGTTDRIDREHLKRLRRLAECFEPGLVSEHLSWGVVAGRFLNDLLPLPYTEEALAVVCEHVHEAQDYLGRQILIENVSSYIRFRHSTISEHEFIAALAACTGCGILLDVNNVHVNAVNHGLDPVRHIDAMPAQAVKEIHLAGFDRAGDLLIDTHGQRVADPVWTLYRHAVARFGAVPTLIEWDTDIPELSVLIDEAATAAAILGARHAIAA</sequence>
<evidence type="ECO:0000313" key="2">
    <source>
        <dbReference type="EMBL" id="KDR40646.1"/>
    </source>
</evidence>
<protein>
    <recommendedName>
        <fullName evidence="1">UPF0276 protein BG61_23390</fullName>
    </recommendedName>
</protein>
<keyword evidence="3" id="KW-1185">Reference proteome</keyword>
<dbReference type="HAMAP" id="MF_00697">
    <property type="entry name" value="UPF0276"/>
    <property type="match status" value="1"/>
</dbReference>